<accession>A0A4S4A4C1</accession>
<evidence type="ECO:0000256" key="1">
    <source>
        <dbReference type="SAM" id="SignalP"/>
    </source>
</evidence>
<feature type="signal peptide" evidence="1">
    <location>
        <begin position="1"/>
        <end position="31"/>
    </location>
</feature>
<evidence type="ECO:0000313" key="3">
    <source>
        <dbReference type="Proteomes" id="UP000307507"/>
    </source>
</evidence>
<organism evidence="2 3">
    <name type="scientific">Flavobacterium supellecticarium</name>
    <dbReference type="NCBI Taxonomy" id="2565924"/>
    <lineage>
        <taxon>Bacteria</taxon>
        <taxon>Pseudomonadati</taxon>
        <taxon>Bacteroidota</taxon>
        <taxon>Flavobacteriia</taxon>
        <taxon>Flavobacteriales</taxon>
        <taxon>Flavobacteriaceae</taxon>
        <taxon>Flavobacterium</taxon>
    </lineage>
</organism>
<feature type="chain" id="PRO_5020880590" evidence="1">
    <location>
        <begin position="32"/>
        <end position="216"/>
    </location>
</feature>
<comment type="caution">
    <text evidence="2">The sequence shown here is derived from an EMBL/GenBank/DDBJ whole genome shotgun (WGS) entry which is preliminary data.</text>
</comment>
<dbReference type="AlphaFoldDB" id="A0A4S4A4C1"/>
<keyword evidence="3" id="KW-1185">Reference proteome</keyword>
<dbReference type="Proteomes" id="UP000307507">
    <property type="component" value="Unassembled WGS sequence"/>
</dbReference>
<dbReference type="OrthoDB" id="883791at2"/>
<keyword evidence="1" id="KW-0732">Signal</keyword>
<reference evidence="2 3" key="1">
    <citation type="submission" date="2019-04" db="EMBL/GenBank/DDBJ databases">
        <title>Flavobacterium sp. nov. isolated from construction timber.</title>
        <authorList>
            <person name="Lin S.-Y."/>
            <person name="Chang C.-T."/>
            <person name="Young C.-C."/>
        </authorList>
    </citation>
    <scope>NUCLEOTIDE SEQUENCE [LARGE SCALE GENOMIC DNA]</scope>
    <source>
        <strain evidence="2 3">CC-CTC003</strain>
    </source>
</reference>
<evidence type="ECO:0000313" key="2">
    <source>
        <dbReference type="EMBL" id="THF53320.1"/>
    </source>
</evidence>
<protein>
    <submittedName>
        <fullName evidence="2">Uncharacterized protein</fullName>
    </submittedName>
</protein>
<proteinExistence type="predicted"/>
<gene>
    <name evidence="2" type="ORF">E6C50_03715</name>
</gene>
<sequence length="216" mass="24737">MAHANKQPKNKLKLKRILLLLVFLTNAAAWAQQIVKVSNNYATENKEIQELIDFQNIYIERLNFVGEALKGKYYEINIREFKNGKPSPKVTLFDGSESDYFKISLESLSLKFFFSMTDGKLKTYIKGSGFGSKKSYFKLNNDSELYALKDFFGSNEFLEINIASETDIPIFAIITPTIHKDGSGSYCEVVQSDIKPENLGTHFKIPHYFLVSIRFK</sequence>
<dbReference type="EMBL" id="SSNZ01000001">
    <property type="protein sequence ID" value="THF53320.1"/>
    <property type="molecule type" value="Genomic_DNA"/>
</dbReference>
<name>A0A4S4A4C1_9FLAO</name>